<organism evidence="2">
    <name type="scientific">Mucochytrium quahogii</name>
    <dbReference type="NCBI Taxonomy" id="96639"/>
    <lineage>
        <taxon>Eukaryota</taxon>
        <taxon>Sar</taxon>
        <taxon>Stramenopiles</taxon>
        <taxon>Bigyra</taxon>
        <taxon>Labyrinthulomycetes</taxon>
        <taxon>Thraustochytrida</taxon>
        <taxon>Thraustochytriidae</taxon>
        <taxon>Mucochytrium</taxon>
    </lineage>
</organism>
<dbReference type="AlphaFoldDB" id="A0A7S2RBF2"/>
<feature type="region of interest" description="Disordered" evidence="1">
    <location>
        <begin position="41"/>
        <end position="60"/>
    </location>
</feature>
<reference evidence="2" key="1">
    <citation type="submission" date="2021-01" db="EMBL/GenBank/DDBJ databases">
        <authorList>
            <person name="Corre E."/>
            <person name="Pelletier E."/>
            <person name="Niang G."/>
            <person name="Scheremetjew M."/>
            <person name="Finn R."/>
            <person name="Kale V."/>
            <person name="Holt S."/>
            <person name="Cochrane G."/>
            <person name="Meng A."/>
            <person name="Brown T."/>
            <person name="Cohen L."/>
        </authorList>
    </citation>
    <scope>NUCLEOTIDE SEQUENCE</scope>
    <source>
        <strain evidence="2">NY070348D</strain>
    </source>
</reference>
<name>A0A7S2RBF2_9STRA</name>
<protein>
    <submittedName>
        <fullName evidence="2">Uncharacterized protein</fullName>
    </submittedName>
</protein>
<dbReference type="EMBL" id="HBHK01002816">
    <property type="protein sequence ID" value="CAD9666344.1"/>
    <property type="molecule type" value="Transcribed_RNA"/>
</dbReference>
<accession>A0A7S2RBF2</accession>
<gene>
    <name evidence="2" type="ORF">QSP1433_LOCUS1681</name>
</gene>
<evidence type="ECO:0000256" key="1">
    <source>
        <dbReference type="SAM" id="MobiDB-lite"/>
    </source>
</evidence>
<proteinExistence type="predicted"/>
<sequence length="112" mass="12390">MRAPFMGYSWACEPHSRPIYGACEPEGGGCTPCDTTAHRRSGDVQGPGNPIVPTRATAPTCSGQPSQMSTYMIDDVHLWDLVHLCDHMCIYMIDDVHLWDLVHLCDHLCASM</sequence>
<evidence type="ECO:0000313" key="2">
    <source>
        <dbReference type="EMBL" id="CAD9666344.1"/>
    </source>
</evidence>